<dbReference type="Proteomes" id="UP000193006">
    <property type="component" value="Chromosome"/>
</dbReference>
<keyword evidence="3" id="KW-1185">Reference proteome</keyword>
<sequence>MKIGSVNQPSILFFTPYYEQNRGNATTAKRIVKGLKDWGITVWVFAYEEQEWNEKWEDHFLRADLYHILHLKRFAEWFTHLPHLVINKPYILTSGGTDVNEDLKDPEAAKLMNAVADKSCGITVFSNDGKRKIIEANDKLQDRIFVIPQSVELPKSEVETDELDGFPTFLLPAGLRPVKDIFYLWDELQSLQNIWPDLAFYLVGPALDDSLYKDVLMKEKQHKWFHYLKEIPIEEMVGIYEKADYVLNTSISEGQSAAVLEAMSLGKMVFARNNAGNASVIEDFKTGVLFENPAEFTHKLVKIVKSIEKRNDICQHAARYVREHHSLEKEMEQYLEVYTHCLS</sequence>
<dbReference type="InterPro" id="IPR052622">
    <property type="entry name" value="Glycosyltransferase_G1"/>
</dbReference>
<dbReference type="PANTHER" id="PTHR46660">
    <property type="match status" value="1"/>
</dbReference>
<dbReference type="Gene3D" id="3.40.50.2000">
    <property type="entry name" value="Glycogen Phosphorylase B"/>
    <property type="match status" value="2"/>
</dbReference>
<dbReference type="AlphaFoldDB" id="A0A1X9ME85"/>
<dbReference type="RefSeq" id="WP_084371969.1">
    <property type="nucleotide sequence ID" value="NZ_CP020814.1"/>
</dbReference>
<accession>A0A1X9ME85</accession>
<protein>
    <submittedName>
        <fullName evidence="2">D-inositol-3-phosphate glycosyltransferase</fullName>
        <ecNumber evidence="2">2.4.1.250</ecNumber>
    </submittedName>
</protein>
<keyword evidence="2" id="KW-0328">Glycosyltransferase</keyword>
<keyword evidence="2" id="KW-0808">Transferase</keyword>
<dbReference type="STRING" id="199441.BkAM31D_13930"/>
<proteinExistence type="predicted"/>
<organism evidence="2 3">
    <name type="scientific">Halalkalibacter krulwichiae</name>
    <dbReference type="NCBI Taxonomy" id="199441"/>
    <lineage>
        <taxon>Bacteria</taxon>
        <taxon>Bacillati</taxon>
        <taxon>Bacillota</taxon>
        <taxon>Bacilli</taxon>
        <taxon>Bacillales</taxon>
        <taxon>Bacillaceae</taxon>
        <taxon>Halalkalibacter</taxon>
    </lineage>
</organism>
<dbReference type="InterPro" id="IPR001296">
    <property type="entry name" value="Glyco_trans_1"/>
</dbReference>
<dbReference type="EMBL" id="CP020814">
    <property type="protein sequence ID" value="ARK30850.1"/>
    <property type="molecule type" value="Genomic_DNA"/>
</dbReference>
<dbReference type="EC" id="2.4.1.250" evidence="2"/>
<dbReference type="Pfam" id="PF00534">
    <property type="entry name" value="Glycos_transf_1"/>
    <property type="match status" value="1"/>
</dbReference>
<dbReference type="GO" id="GO:0102710">
    <property type="term" value="F:D-inositol-3-phosphate glycosyltransferase activity"/>
    <property type="evidence" value="ECO:0007669"/>
    <property type="project" value="UniProtKB-EC"/>
</dbReference>
<gene>
    <name evidence="2" type="primary">mshA_4</name>
    <name evidence="2" type="ORF">BkAM31D_13930</name>
</gene>
<evidence type="ECO:0000313" key="2">
    <source>
        <dbReference type="EMBL" id="ARK30850.1"/>
    </source>
</evidence>
<dbReference type="PANTHER" id="PTHR46660:SF2">
    <property type="entry name" value="GLYCOSYLTRANSFERASE 1 DOMAIN-CONTAINING PROTEIN 1"/>
    <property type="match status" value="1"/>
</dbReference>
<name>A0A1X9ME85_9BACI</name>
<feature type="domain" description="Glycosyl transferase family 1" evidence="1">
    <location>
        <begin position="164"/>
        <end position="317"/>
    </location>
</feature>
<dbReference type="CDD" id="cd03801">
    <property type="entry name" value="GT4_PimA-like"/>
    <property type="match status" value="1"/>
</dbReference>
<dbReference type="KEGG" id="bkw:BkAM31D_13930"/>
<evidence type="ECO:0000313" key="3">
    <source>
        <dbReference type="Proteomes" id="UP000193006"/>
    </source>
</evidence>
<evidence type="ECO:0000259" key="1">
    <source>
        <dbReference type="Pfam" id="PF00534"/>
    </source>
</evidence>
<dbReference type="SUPFAM" id="SSF53756">
    <property type="entry name" value="UDP-Glycosyltransferase/glycogen phosphorylase"/>
    <property type="match status" value="1"/>
</dbReference>
<reference evidence="2 3" key="1">
    <citation type="submission" date="2017-04" db="EMBL/GenBank/DDBJ databases">
        <title>Bacillus krulwichiae AM31D Genome sequencing and assembly.</title>
        <authorList>
            <person name="Krulwich T.A."/>
            <person name="Anastor L."/>
            <person name="Ehrlich R."/>
            <person name="Ehrlich G.D."/>
            <person name="Janto B."/>
        </authorList>
    </citation>
    <scope>NUCLEOTIDE SEQUENCE [LARGE SCALE GENOMIC DNA]</scope>
    <source>
        <strain evidence="2 3">AM31D</strain>
    </source>
</reference>